<dbReference type="Proteomes" id="UP000005139">
    <property type="component" value="Unassembled WGS sequence"/>
</dbReference>
<dbReference type="Gene3D" id="3.90.550.10">
    <property type="entry name" value="Spore Coat Polysaccharide Biosynthesis Protein SpsA, Chain A"/>
    <property type="match status" value="1"/>
</dbReference>
<gene>
    <name evidence="2" type="ORF">TcarDRAFT_1134</name>
</gene>
<proteinExistence type="predicted"/>
<reference evidence="2 3" key="1">
    <citation type="submission" date="2007-01" db="EMBL/GenBank/DDBJ databases">
        <title>Annotation of the draft genome assembly of Thermosinus carboxydivorans Nor1.</title>
        <authorList>
            <consortium name="US DOE Joint Genome Institute (JGI-ORNL)"/>
            <person name="Larimer F."/>
            <person name="Land M."/>
            <person name="Hauser L."/>
        </authorList>
    </citation>
    <scope>NUCLEOTIDE SEQUENCE [LARGE SCALE GENOMIC DNA]</scope>
    <source>
        <strain evidence="2 3">Nor1</strain>
    </source>
</reference>
<dbReference type="AlphaFoldDB" id="A1HQC1"/>
<name>A1HQC1_9FIRM</name>
<comment type="caution">
    <text evidence="2">The sequence shown here is derived from an EMBL/GenBank/DDBJ whole genome shotgun (WGS) entry which is preliminary data.</text>
</comment>
<dbReference type="SUPFAM" id="SSF53448">
    <property type="entry name" value="Nucleotide-diphospho-sugar transferases"/>
    <property type="match status" value="1"/>
</dbReference>
<keyword evidence="2" id="KW-0808">Transferase</keyword>
<dbReference type="PANTHER" id="PTHR48090">
    <property type="entry name" value="UNDECAPRENYL-PHOSPHATE 4-DEOXY-4-FORMAMIDO-L-ARABINOSE TRANSFERASE-RELATED"/>
    <property type="match status" value="1"/>
</dbReference>
<evidence type="ECO:0000259" key="1">
    <source>
        <dbReference type="Pfam" id="PF00535"/>
    </source>
</evidence>
<dbReference type="EMBL" id="AAWL01000007">
    <property type="protein sequence ID" value="EAX47728.1"/>
    <property type="molecule type" value="Genomic_DNA"/>
</dbReference>
<feature type="domain" description="Glycosyltransferase 2-like" evidence="1">
    <location>
        <begin position="8"/>
        <end position="169"/>
    </location>
</feature>
<evidence type="ECO:0000313" key="2">
    <source>
        <dbReference type="EMBL" id="EAX47728.1"/>
    </source>
</evidence>
<organism evidence="2 3">
    <name type="scientific">Thermosinus carboxydivorans Nor1</name>
    <dbReference type="NCBI Taxonomy" id="401526"/>
    <lineage>
        <taxon>Bacteria</taxon>
        <taxon>Bacillati</taxon>
        <taxon>Bacillota</taxon>
        <taxon>Negativicutes</taxon>
        <taxon>Selenomonadales</taxon>
        <taxon>Sporomusaceae</taxon>
        <taxon>Thermosinus</taxon>
    </lineage>
</organism>
<dbReference type="CDD" id="cd04179">
    <property type="entry name" value="DPM_DPG-synthase_like"/>
    <property type="match status" value="1"/>
</dbReference>
<evidence type="ECO:0000313" key="3">
    <source>
        <dbReference type="Proteomes" id="UP000005139"/>
    </source>
</evidence>
<accession>A1HQC1</accession>
<dbReference type="OrthoDB" id="9807778at2"/>
<keyword evidence="3" id="KW-1185">Reference proteome</keyword>
<dbReference type="Pfam" id="PF00535">
    <property type="entry name" value="Glycos_transf_2"/>
    <property type="match status" value="1"/>
</dbReference>
<reference evidence="2 3" key="2">
    <citation type="submission" date="2007-01" db="EMBL/GenBank/DDBJ databases">
        <title>Sequencing of the draft genome and assembly of Thermosinus carboxydivorans Nor1.</title>
        <authorList>
            <consortium name="US DOE Joint Genome Institute (JGI-PGF)"/>
            <person name="Copeland A."/>
            <person name="Lucas S."/>
            <person name="Lapidus A."/>
            <person name="Barry K."/>
            <person name="Glavina del Rio T."/>
            <person name="Dalin E."/>
            <person name="Tice H."/>
            <person name="Bruce D."/>
            <person name="Pitluck S."/>
            <person name="Richardson P."/>
        </authorList>
    </citation>
    <scope>NUCLEOTIDE SEQUENCE [LARGE SCALE GENOMIC DNA]</scope>
    <source>
        <strain evidence="2 3">Nor1</strain>
    </source>
</reference>
<sequence length="247" mass="28203">MKKPSSLSFVFPMYNEIDNIEPCVHGAMAIGNKLGIDYEIVVVDDASTDGSGALADQLAQRYPVIRVVHHEVNRKLGGALKTGFAHATKDYILYMDSDLPLDFDDVKNAIPQIGDADMLIGYRLTRDEPLRRKVISKVYNLMIRLIFGLKVRDVNFSFKLFKREIYQNIVLKSEGSFIDAELLLEAHRRGYTIREIGFVYHPRVAGQSTLASTSVIKKVFVEMWRYYKERSSWQNKHTEAVASRHLS</sequence>
<dbReference type="GO" id="GO:0016740">
    <property type="term" value="F:transferase activity"/>
    <property type="evidence" value="ECO:0007669"/>
    <property type="project" value="UniProtKB-KW"/>
</dbReference>
<dbReference type="InterPro" id="IPR001173">
    <property type="entry name" value="Glyco_trans_2-like"/>
</dbReference>
<dbReference type="InterPro" id="IPR029044">
    <property type="entry name" value="Nucleotide-diphossugar_trans"/>
</dbReference>
<dbReference type="RefSeq" id="WP_007289227.1">
    <property type="nucleotide sequence ID" value="NZ_AAWL01000007.1"/>
</dbReference>
<dbReference type="eggNOG" id="COG0463">
    <property type="taxonomic scope" value="Bacteria"/>
</dbReference>
<protein>
    <submittedName>
        <fullName evidence="2">Glycosyl transferase, family 2</fullName>
    </submittedName>
</protein>
<dbReference type="InterPro" id="IPR050256">
    <property type="entry name" value="Glycosyltransferase_2"/>
</dbReference>